<dbReference type="InterPro" id="IPR027417">
    <property type="entry name" value="P-loop_NTPase"/>
</dbReference>
<reference evidence="4" key="1">
    <citation type="journal article" date="2014" name="Front. Microbiol.">
        <title>High frequency of phylogenetically diverse reductive dehalogenase-homologous genes in deep subseafloor sedimentary metagenomes.</title>
        <authorList>
            <person name="Kawai M."/>
            <person name="Futagami T."/>
            <person name="Toyoda A."/>
            <person name="Takaki Y."/>
            <person name="Nishi S."/>
            <person name="Hori S."/>
            <person name="Arai W."/>
            <person name="Tsubouchi T."/>
            <person name="Morono Y."/>
            <person name="Uchiyama I."/>
            <person name="Ito T."/>
            <person name="Fujiyama A."/>
            <person name="Inagaki F."/>
            <person name="Takami H."/>
        </authorList>
    </citation>
    <scope>NUCLEOTIDE SEQUENCE</scope>
    <source>
        <strain evidence="4">Expedition CK06-06</strain>
    </source>
</reference>
<dbReference type="PANTHER" id="PTHR42734">
    <property type="entry name" value="METAL TRANSPORT SYSTEM ATP-BINDING PROTEIN TM_0124-RELATED"/>
    <property type="match status" value="1"/>
</dbReference>
<evidence type="ECO:0000313" key="4">
    <source>
        <dbReference type="EMBL" id="GAG65603.1"/>
    </source>
</evidence>
<dbReference type="EMBL" id="BART01009263">
    <property type="protein sequence ID" value="GAG65603.1"/>
    <property type="molecule type" value="Genomic_DNA"/>
</dbReference>
<gene>
    <name evidence="4" type="ORF">S01H4_20582</name>
</gene>
<comment type="similarity">
    <text evidence="1">Belongs to the ABC transporter superfamily.</text>
</comment>
<dbReference type="Gene3D" id="3.40.50.300">
    <property type="entry name" value="P-loop containing nucleotide triphosphate hydrolases"/>
    <property type="match status" value="1"/>
</dbReference>
<proteinExistence type="inferred from homology"/>
<evidence type="ECO:0000259" key="3">
    <source>
        <dbReference type="Pfam" id="PF00005"/>
    </source>
</evidence>
<dbReference type="GO" id="GO:0016887">
    <property type="term" value="F:ATP hydrolysis activity"/>
    <property type="evidence" value="ECO:0007669"/>
    <property type="project" value="InterPro"/>
</dbReference>
<organism evidence="4">
    <name type="scientific">marine sediment metagenome</name>
    <dbReference type="NCBI Taxonomy" id="412755"/>
    <lineage>
        <taxon>unclassified sequences</taxon>
        <taxon>metagenomes</taxon>
        <taxon>ecological metagenomes</taxon>
    </lineage>
</organism>
<evidence type="ECO:0000256" key="1">
    <source>
        <dbReference type="ARBA" id="ARBA00005417"/>
    </source>
</evidence>
<dbReference type="AlphaFoldDB" id="X0ZYR1"/>
<dbReference type="Pfam" id="PF00005">
    <property type="entry name" value="ABC_tran"/>
    <property type="match status" value="1"/>
</dbReference>
<name>X0ZYR1_9ZZZZ</name>
<protein>
    <recommendedName>
        <fullName evidence="3">ABC transporter domain-containing protein</fullName>
    </recommendedName>
</protein>
<feature type="domain" description="ABC transporter" evidence="3">
    <location>
        <begin position="31"/>
        <end position="81"/>
    </location>
</feature>
<evidence type="ECO:0000256" key="2">
    <source>
        <dbReference type="ARBA" id="ARBA00022448"/>
    </source>
</evidence>
<dbReference type="InterPro" id="IPR003439">
    <property type="entry name" value="ABC_transporter-like_ATP-bd"/>
</dbReference>
<dbReference type="InterPro" id="IPR050153">
    <property type="entry name" value="Metal_Ion_Import_ABC"/>
</dbReference>
<keyword evidence="2" id="KW-0813">Transport</keyword>
<sequence length="165" mass="18670">RDFPISVWDVVLMGRLERAGLFKRYGEGDRTAAIQTLQTVGMLDLKDQQIGKLSGGQLQRVFIARALLTEPRLLLLDEPMASVDTVMQTEFYELLERLKQRMAIVLVSHDIGAVSVYVDKIACLNHQLFYHGSKEISPEVLEATYKCPVQMIAHGAVPHRVLREH</sequence>
<accession>X0ZYR1</accession>
<comment type="caution">
    <text evidence="4">The sequence shown here is derived from an EMBL/GenBank/DDBJ whole genome shotgun (WGS) entry which is preliminary data.</text>
</comment>
<dbReference type="GO" id="GO:0005524">
    <property type="term" value="F:ATP binding"/>
    <property type="evidence" value="ECO:0007669"/>
    <property type="project" value="InterPro"/>
</dbReference>
<dbReference type="SUPFAM" id="SSF52540">
    <property type="entry name" value="P-loop containing nucleoside triphosphate hydrolases"/>
    <property type="match status" value="1"/>
</dbReference>
<feature type="non-terminal residue" evidence="4">
    <location>
        <position position="1"/>
    </location>
</feature>
<dbReference type="PANTHER" id="PTHR42734:SF17">
    <property type="entry name" value="METAL TRANSPORT SYSTEM ATP-BINDING PROTEIN TM_0124-RELATED"/>
    <property type="match status" value="1"/>
</dbReference>